<feature type="non-terminal residue" evidence="1">
    <location>
        <position position="51"/>
    </location>
</feature>
<reference evidence="1" key="1">
    <citation type="submission" date="2022-05" db="EMBL/GenBank/DDBJ databases">
        <title>Chromosome-level genome of Chaenocephalus aceratus.</title>
        <authorList>
            <person name="Park H."/>
        </authorList>
    </citation>
    <scope>NUCLEOTIDE SEQUENCE</scope>
    <source>
        <strain evidence="1">KU_202001</strain>
    </source>
</reference>
<sequence length="51" mass="5234">LSPQLPSAAPRVRATPGSERPSSLLRRHPVPSSLALPAASLRSPTGPSDPP</sequence>
<dbReference type="Proteomes" id="UP001057452">
    <property type="component" value="Chromosome 5"/>
</dbReference>
<dbReference type="EMBL" id="CM043789">
    <property type="protein sequence ID" value="KAI4827507.1"/>
    <property type="molecule type" value="Genomic_DNA"/>
</dbReference>
<organism evidence="1 2">
    <name type="scientific">Chaenocephalus aceratus</name>
    <name type="common">Blackfin icefish</name>
    <name type="synonym">Chaenichthys aceratus</name>
    <dbReference type="NCBI Taxonomy" id="36190"/>
    <lineage>
        <taxon>Eukaryota</taxon>
        <taxon>Metazoa</taxon>
        <taxon>Chordata</taxon>
        <taxon>Craniata</taxon>
        <taxon>Vertebrata</taxon>
        <taxon>Euteleostomi</taxon>
        <taxon>Actinopterygii</taxon>
        <taxon>Neopterygii</taxon>
        <taxon>Teleostei</taxon>
        <taxon>Neoteleostei</taxon>
        <taxon>Acanthomorphata</taxon>
        <taxon>Eupercaria</taxon>
        <taxon>Perciformes</taxon>
        <taxon>Notothenioidei</taxon>
        <taxon>Channichthyidae</taxon>
        <taxon>Chaenocephalus</taxon>
    </lineage>
</organism>
<evidence type="ECO:0000313" key="2">
    <source>
        <dbReference type="Proteomes" id="UP001057452"/>
    </source>
</evidence>
<gene>
    <name evidence="1" type="ORF">KUCAC02_030896</name>
</gene>
<proteinExistence type="predicted"/>
<accession>A0ACB9XLG9</accession>
<evidence type="ECO:0000313" key="1">
    <source>
        <dbReference type="EMBL" id="KAI4827507.1"/>
    </source>
</evidence>
<name>A0ACB9XLG9_CHAAC</name>
<keyword evidence="2" id="KW-1185">Reference proteome</keyword>
<feature type="non-terminal residue" evidence="1">
    <location>
        <position position="1"/>
    </location>
</feature>
<protein>
    <submittedName>
        <fullName evidence="1">Uncharacterized protein</fullName>
    </submittedName>
</protein>
<comment type="caution">
    <text evidence="1">The sequence shown here is derived from an EMBL/GenBank/DDBJ whole genome shotgun (WGS) entry which is preliminary data.</text>
</comment>